<dbReference type="GO" id="GO:0004519">
    <property type="term" value="F:endonuclease activity"/>
    <property type="evidence" value="ECO:0007669"/>
    <property type="project" value="UniProtKB-KW"/>
</dbReference>
<reference evidence="2 3" key="1">
    <citation type="submission" date="2019-02" db="EMBL/GenBank/DDBJ databases">
        <authorList>
            <person name="Li Y."/>
        </authorList>
    </citation>
    <scope>NUCLEOTIDE SEQUENCE [LARGE SCALE GENOMIC DNA]</scope>
    <source>
        <strain evidence="2 3">3-7</strain>
    </source>
</reference>
<gene>
    <name evidence="2" type="ORF">EWE75_15490</name>
</gene>
<protein>
    <submittedName>
        <fullName evidence="2">HNH endonuclease</fullName>
    </submittedName>
</protein>
<evidence type="ECO:0000313" key="3">
    <source>
        <dbReference type="Proteomes" id="UP000292085"/>
    </source>
</evidence>
<feature type="domain" description="HNH nuclease" evidence="1">
    <location>
        <begin position="152"/>
        <end position="203"/>
    </location>
</feature>
<sequence>MAIKRWTEAETKRALYLYFQLPFGQLHSGNTEIIALARMFGRTPSSIAMKLANFASLDPKITNSGRKGLVGATALDRQVWADFNGDWTRLIADAENFVPSELGEDNTLKEERRDFIYEPFSGEATTVAAIIEQRVGQNFFRRAVLANYDNKCCVTGIADPRLLNASHIVPWSVDKKNRHNPENGLCLSATFDRAFDRGLMAVDKSGRARFSDGLLKSESAETRSFFRPYEGTVLLEASRFNPNSEFLQWHHENCFLGYHGNV</sequence>
<dbReference type="InterPro" id="IPR003615">
    <property type="entry name" value="HNH_nuc"/>
</dbReference>
<dbReference type="AlphaFoldDB" id="A0A4Q6XTG8"/>
<accession>A0A4Q6XTG8</accession>
<proteinExistence type="predicted"/>
<keyword evidence="2" id="KW-0255">Endonuclease</keyword>
<evidence type="ECO:0000313" key="2">
    <source>
        <dbReference type="EMBL" id="RZF63580.1"/>
    </source>
</evidence>
<dbReference type="RefSeq" id="WP_130159013.1">
    <property type="nucleotide sequence ID" value="NZ_SGIS01000024.1"/>
</dbReference>
<keyword evidence="2" id="KW-0378">Hydrolase</keyword>
<name>A0A4Q6XTG8_9SPHN</name>
<comment type="caution">
    <text evidence="2">The sequence shown here is derived from an EMBL/GenBank/DDBJ whole genome shotgun (WGS) entry which is preliminary data.</text>
</comment>
<dbReference type="Proteomes" id="UP000292085">
    <property type="component" value="Unassembled WGS sequence"/>
</dbReference>
<evidence type="ECO:0000259" key="1">
    <source>
        <dbReference type="Pfam" id="PF13391"/>
    </source>
</evidence>
<keyword evidence="2" id="KW-0540">Nuclease</keyword>
<dbReference type="EMBL" id="SGIS01000024">
    <property type="protein sequence ID" value="RZF63580.1"/>
    <property type="molecule type" value="Genomic_DNA"/>
</dbReference>
<dbReference type="OrthoDB" id="7181882at2"/>
<organism evidence="2 3">
    <name type="scientific">Sphingomonas populi</name>
    <dbReference type="NCBI Taxonomy" id="2484750"/>
    <lineage>
        <taxon>Bacteria</taxon>
        <taxon>Pseudomonadati</taxon>
        <taxon>Pseudomonadota</taxon>
        <taxon>Alphaproteobacteria</taxon>
        <taxon>Sphingomonadales</taxon>
        <taxon>Sphingomonadaceae</taxon>
        <taxon>Sphingomonas</taxon>
    </lineage>
</organism>
<keyword evidence="3" id="KW-1185">Reference proteome</keyword>
<dbReference type="Pfam" id="PF13391">
    <property type="entry name" value="HNH_2"/>
    <property type="match status" value="1"/>
</dbReference>